<dbReference type="InterPro" id="IPR000073">
    <property type="entry name" value="AB_hydrolase_1"/>
</dbReference>
<protein>
    <submittedName>
        <fullName evidence="2">Triacylglycerol lipase</fullName>
    </submittedName>
</protein>
<evidence type="ECO:0000313" key="2">
    <source>
        <dbReference type="EMBL" id="WXL24139.1"/>
    </source>
</evidence>
<reference evidence="2 3" key="1">
    <citation type="submission" date="2024-03" db="EMBL/GenBank/DDBJ databases">
        <title>Complete genome of BD2.</title>
        <authorList>
            <person name="Cao G."/>
        </authorList>
    </citation>
    <scope>NUCLEOTIDE SEQUENCE [LARGE SCALE GENOMIC DNA]</scope>
    <source>
        <strain evidence="2 3">BD2</strain>
    </source>
</reference>
<organism evidence="2 3">
    <name type="scientific">Ectopseudomonas mendocina</name>
    <name type="common">Pseudomonas mendocina</name>
    <dbReference type="NCBI Taxonomy" id="300"/>
    <lineage>
        <taxon>Bacteria</taxon>
        <taxon>Pseudomonadati</taxon>
        <taxon>Pseudomonadota</taxon>
        <taxon>Gammaproteobacteria</taxon>
        <taxon>Pseudomonadales</taxon>
        <taxon>Pseudomonadaceae</taxon>
        <taxon>Ectopseudomonas</taxon>
    </lineage>
</organism>
<proteinExistence type="predicted"/>
<dbReference type="SUPFAM" id="SSF53474">
    <property type="entry name" value="alpha/beta-Hydrolases"/>
    <property type="match status" value="1"/>
</dbReference>
<sequence>MKLLNTLSSCARRIPHVKKIATLCLSTSIVLSGQANAGLLDLLGLKKDDYTQTRYPIVFSHGLYGFDRLLGGAVEYWHGIPGALRQSGADVFVTEVSPVNSTEIRGEELLQQVESYLAITGKGKVNLVGHSHGGPTIRYVAGVRPDLVASVTTIAGVNKGSALADYLKENPQNPIARATVVALAESLGALIDVLSADGKFHKQDGLASLAALSTEGSLKFNSRFPDGIPKTDCGEGDYVVNNIRYYSWSGASPSTNIVDPSDLITKTASLTFPKGVANDGMVGSCSSHLGMVIRDNYRMNHLDEVNLMFGLTSLLETNPVTVYRQHANRLKLAGL</sequence>
<dbReference type="Pfam" id="PF00561">
    <property type="entry name" value="Abhydrolase_1"/>
    <property type="match status" value="1"/>
</dbReference>
<feature type="domain" description="AB hydrolase-1" evidence="1">
    <location>
        <begin position="55"/>
        <end position="304"/>
    </location>
</feature>
<accession>A0ABZ2RJ65</accession>
<evidence type="ECO:0000259" key="1">
    <source>
        <dbReference type="Pfam" id="PF00561"/>
    </source>
</evidence>
<dbReference type="InterPro" id="IPR029058">
    <property type="entry name" value="AB_hydrolase_fold"/>
</dbReference>
<gene>
    <name evidence="2" type="ORF">WG219_12360</name>
</gene>
<keyword evidence="3" id="KW-1185">Reference proteome</keyword>
<name>A0ABZ2RJ65_ECTME</name>
<dbReference type="Gene3D" id="3.40.50.1820">
    <property type="entry name" value="alpha/beta hydrolase"/>
    <property type="match status" value="1"/>
</dbReference>
<evidence type="ECO:0000313" key="3">
    <source>
        <dbReference type="Proteomes" id="UP001476583"/>
    </source>
</evidence>
<dbReference type="Proteomes" id="UP001476583">
    <property type="component" value="Chromosome"/>
</dbReference>
<dbReference type="EMBL" id="CP148074">
    <property type="protein sequence ID" value="WXL24139.1"/>
    <property type="molecule type" value="Genomic_DNA"/>
</dbReference>